<accession>A0A5P1FDD1</accession>
<dbReference type="GO" id="GO:0008270">
    <property type="term" value="F:zinc ion binding"/>
    <property type="evidence" value="ECO:0007669"/>
    <property type="project" value="UniProtKB-KW"/>
</dbReference>
<dbReference type="CDD" id="cd04474">
    <property type="entry name" value="RPA1_DBD_A"/>
    <property type="match status" value="1"/>
</dbReference>
<dbReference type="SUPFAM" id="SSF50249">
    <property type="entry name" value="Nucleic acid-binding proteins"/>
    <property type="match status" value="3"/>
</dbReference>
<dbReference type="FunFam" id="2.40.50.140:FF:000041">
    <property type="entry name" value="Replication protein A subunit"/>
    <property type="match status" value="1"/>
</dbReference>
<name>A0A5P1FDD1_ASPOF</name>
<dbReference type="InterPro" id="IPR004365">
    <property type="entry name" value="NA-bd_OB_tRNA"/>
</dbReference>
<protein>
    <recommendedName>
        <fullName evidence="10">Replication factor A C-terminal domain-containing protein</fullName>
    </recommendedName>
</protein>
<comment type="similarity">
    <text evidence="1">Belongs to the replication factor A protein 1 family.</text>
</comment>
<keyword evidence="9" id="KW-1185">Reference proteome</keyword>
<dbReference type="PANTHER" id="PTHR47165:SF4">
    <property type="entry name" value="OS03G0429900 PROTEIN"/>
    <property type="match status" value="1"/>
</dbReference>
<evidence type="ECO:0000256" key="2">
    <source>
        <dbReference type="ARBA" id="ARBA00022723"/>
    </source>
</evidence>
<dbReference type="EMBL" id="CM007383">
    <property type="protein sequence ID" value="ONK75743.1"/>
    <property type="molecule type" value="Genomic_DNA"/>
</dbReference>
<evidence type="ECO:0000259" key="7">
    <source>
        <dbReference type="Pfam" id="PF08646"/>
    </source>
</evidence>
<feature type="domain" description="OB" evidence="6">
    <location>
        <begin position="69"/>
        <end position="146"/>
    </location>
</feature>
<dbReference type="Pfam" id="PF08646">
    <property type="entry name" value="Rep_fac-A_C"/>
    <property type="match status" value="1"/>
</dbReference>
<evidence type="ECO:0000256" key="5">
    <source>
        <dbReference type="ARBA" id="ARBA00023125"/>
    </source>
</evidence>
<evidence type="ECO:0000256" key="4">
    <source>
        <dbReference type="ARBA" id="ARBA00022833"/>
    </source>
</evidence>
<reference evidence="9" key="1">
    <citation type="journal article" date="2017" name="Nat. Commun.">
        <title>The asparagus genome sheds light on the origin and evolution of a young Y chromosome.</title>
        <authorList>
            <person name="Harkess A."/>
            <person name="Zhou J."/>
            <person name="Xu C."/>
            <person name="Bowers J.E."/>
            <person name="Van der Hulst R."/>
            <person name="Ayyampalayam S."/>
            <person name="Mercati F."/>
            <person name="Riccardi P."/>
            <person name="McKain M.R."/>
            <person name="Kakrana A."/>
            <person name="Tang H."/>
            <person name="Ray J."/>
            <person name="Groenendijk J."/>
            <person name="Arikit S."/>
            <person name="Mathioni S.M."/>
            <person name="Nakano M."/>
            <person name="Shan H."/>
            <person name="Telgmann-Rauber A."/>
            <person name="Kanno A."/>
            <person name="Yue Z."/>
            <person name="Chen H."/>
            <person name="Li W."/>
            <person name="Chen Y."/>
            <person name="Xu X."/>
            <person name="Zhang Y."/>
            <person name="Luo S."/>
            <person name="Chen H."/>
            <person name="Gao J."/>
            <person name="Mao Z."/>
            <person name="Pires J.C."/>
            <person name="Luo M."/>
            <person name="Kudrna D."/>
            <person name="Wing R.A."/>
            <person name="Meyers B.C."/>
            <person name="Yi K."/>
            <person name="Kong H."/>
            <person name="Lavrijsen P."/>
            <person name="Sunseri F."/>
            <person name="Falavigna A."/>
            <person name="Ye Y."/>
            <person name="Leebens-Mack J.H."/>
            <person name="Chen G."/>
        </authorList>
    </citation>
    <scope>NUCLEOTIDE SEQUENCE [LARGE SCALE GENOMIC DNA]</scope>
    <source>
        <strain evidence="9">cv. DH0086</strain>
    </source>
</reference>
<dbReference type="OMA" id="HICKNGY"/>
<organism evidence="8 9">
    <name type="scientific">Asparagus officinalis</name>
    <name type="common">Garden asparagus</name>
    <dbReference type="NCBI Taxonomy" id="4686"/>
    <lineage>
        <taxon>Eukaryota</taxon>
        <taxon>Viridiplantae</taxon>
        <taxon>Streptophyta</taxon>
        <taxon>Embryophyta</taxon>
        <taxon>Tracheophyta</taxon>
        <taxon>Spermatophyta</taxon>
        <taxon>Magnoliopsida</taxon>
        <taxon>Liliopsida</taxon>
        <taxon>Asparagales</taxon>
        <taxon>Asparagaceae</taxon>
        <taxon>Asparagoideae</taxon>
        <taxon>Asparagus</taxon>
    </lineage>
</organism>
<dbReference type="Gene3D" id="2.40.50.140">
    <property type="entry name" value="Nucleic acid-binding proteins"/>
    <property type="match status" value="2"/>
</dbReference>
<keyword evidence="4" id="KW-0862">Zinc</keyword>
<feature type="domain" description="Replication factor A C-terminal" evidence="7">
    <location>
        <begin position="269"/>
        <end position="325"/>
    </location>
</feature>
<dbReference type="GO" id="GO:0003677">
    <property type="term" value="F:DNA binding"/>
    <property type="evidence" value="ECO:0007669"/>
    <property type="project" value="UniProtKB-KW"/>
</dbReference>
<evidence type="ECO:0008006" key="10">
    <source>
        <dbReference type="Google" id="ProtNLM"/>
    </source>
</evidence>
<sequence length="340" mass="38525">MRGNFPALDAEIKSEVKEDTGIVLKPKQEMVSKSAAQITHEQRGKRVHPLFSLNPYQGIWTMKVRLTNKGNLRSYKKARGEGVDFNVELTDEDSFQIQATMFNEAANKFYPKFELGKVYYISKGTLKVANKQFKNVQNDYEMTLTENSIVEEVTREGSFLPETTYKFVKVDQLGSYVNGRELVDVIGIVQHVSPTISVRRRINNETNPKRDITIADDLYDCEGKETSMASISSNVSSTSKNGLRCTHSDTVFLSHITRDPTLGQDKPVFFSVNAYISCIKHDQAMWYRACKTCSKKVTEAIGSGCWCEACQKNNDSCSLRFMIHLVKLGFRYSTSMRSMS</sequence>
<dbReference type="InterPro" id="IPR013955">
    <property type="entry name" value="Rep_factor-A_C"/>
</dbReference>
<dbReference type="InterPro" id="IPR012340">
    <property type="entry name" value="NA-bd_OB-fold"/>
</dbReference>
<dbReference type="Pfam" id="PF01336">
    <property type="entry name" value="tRNA_anti-codon"/>
    <property type="match status" value="1"/>
</dbReference>
<keyword evidence="3" id="KW-0863">Zinc-finger</keyword>
<keyword evidence="2" id="KW-0479">Metal-binding</keyword>
<dbReference type="AlphaFoldDB" id="A0A5P1FDD1"/>
<gene>
    <name evidence="8" type="ORF">A4U43_C03F20070</name>
</gene>
<evidence type="ECO:0000313" key="8">
    <source>
        <dbReference type="EMBL" id="ONK75743.1"/>
    </source>
</evidence>
<evidence type="ECO:0000313" key="9">
    <source>
        <dbReference type="Proteomes" id="UP000243459"/>
    </source>
</evidence>
<proteinExistence type="inferred from homology"/>
<dbReference type="PANTHER" id="PTHR47165">
    <property type="entry name" value="OS03G0429900 PROTEIN"/>
    <property type="match status" value="1"/>
</dbReference>
<evidence type="ECO:0000256" key="1">
    <source>
        <dbReference type="ARBA" id="ARBA00005690"/>
    </source>
</evidence>
<dbReference type="Gramene" id="ONK75743">
    <property type="protein sequence ID" value="ONK75743"/>
    <property type="gene ID" value="A4U43_C03F20070"/>
</dbReference>
<dbReference type="Proteomes" id="UP000243459">
    <property type="component" value="Chromosome 3"/>
</dbReference>
<keyword evidence="5" id="KW-0238">DNA-binding</keyword>
<evidence type="ECO:0000256" key="3">
    <source>
        <dbReference type="ARBA" id="ARBA00022771"/>
    </source>
</evidence>
<evidence type="ECO:0000259" key="6">
    <source>
        <dbReference type="Pfam" id="PF01336"/>
    </source>
</evidence>